<dbReference type="GO" id="GO:1902201">
    <property type="term" value="P:negative regulation of bacterial-type flagellum-dependent cell motility"/>
    <property type="evidence" value="ECO:0007669"/>
    <property type="project" value="TreeGrafter"/>
</dbReference>
<dbReference type="RefSeq" id="WP_229806509.1">
    <property type="nucleotide sequence ID" value="NZ_BMXH01000010.1"/>
</dbReference>
<evidence type="ECO:0000259" key="4">
    <source>
        <dbReference type="PROSITE" id="PS50887"/>
    </source>
</evidence>
<dbReference type="SMART" id="SM00267">
    <property type="entry name" value="GGDEF"/>
    <property type="match status" value="1"/>
</dbReference>
<feature type="domain" description="GGDEF" evidence="4">
    <location>
        <begin position="229"/>
        <end position="364"/>
    </location>
</feature>
<dbReference type="PANTHER" id="PTHR45138">
    <property type="entry name" value="REGULATORY COMPONENTS OF SENSORY TRANSDUCTION SYSTEM"/>
    <property type="match status" value="1"/>
</dbReference>
<evidence type="ECO:0000256" key="3">
    <source>
        <dbReference type="SAM" id="Phobius"/>
    </source>
</evidence>
<evidence type="ECO:0000313" key="6">
    <source>
        <dbReference type="Proteomes" id="UP000198500"/>
    </source>
</evidence>
<keyword evidence="6" id="KW-1185">Reference proteome</keyword>
<dbReference type="GO" id="GO:0043709">
    <property type="term" value="P:cell adhesion involved in single-species biofilm formation"/>
    <property type="evidence" value="ECO:0007669"/>
    <property type="project" value="TreeGrafter"/>
</dbReference>
<name>A0A1H3CN94_9GAMM</name>
<dbReference type="NCBIfam" id="TIGR00254">
    <property type="entry name" value="GGDEF"/>
    <property type="match status" value="1"/>
</dbReference>
<dbReference type="Gene3D" id="3.30.70.270">
    <property type="match status" value="1"/>
</dbReference>
<dbReference type="InterPro" id="IPR050469">
    <property type="entry name" value="Diguanylate_Cyclase"/>
</dbReference>
<dbReference type="InterPro" id="IPR043128">
    <property type="entry name" value="Rev_trsase/Diguanyl_cyclase"/>
</dbReference>
<dbReference type="GO" id="GO:0005886">
    <property type="term" value="C:plasma membrane"/>
    <property type="evidence" value="ECO:0007669"/>
    <property type="project" value="TreeGrafter"/>
</dbReference>
<keyword evidence="3" id="KW-0812">Transmembrane</keyword>
<feature type="transmembrane region" description="Helical" evidence="3">
    <location>
        <begin position="164"/>
        <end position="183"/>
    </location>
</feature>
<protein>
    <recommendedName>
        <fullName evidence="1">diguanylate cyclase</fullName>
        <ecNumber evidence="1">2.7.7.65</ecNumber>
    </recommendedName>
</protein>
<comment type="catalytic activity">
    <reaction evidence="2">
        <text>2 GTP = 3',3'-c-di-GMP + 2 diphosphate</text>
        <dbReference type="Rhea" id="RHEA:24898"/>
        <dbReference type="ChEBI" id="CHEBI:33019"/>
        <dbReference type="ChEBI" id="CHEBI:37565"/>
        <dbReference type="ChEBI" id="CHEBI:58805"/>
        <dbReference type="EC" id="2.7.7.65"/>
    </reaction>
</comment>
<dbReference type="AlphaFoldDB" id="A0A1H3CN94"/>
<dbReference type="STRING" id="574349.SAMN05443545_10648"/>
<dbReference type="InterPro" id="IPR000160">
    <property type="entry name" value="GGDEF_dom"/>
</dbReference>
<dbReference type="Proteomes" id="UP000198500">
    <property type="component" value="Unassembled WGS sequence"/>
</dbReference>
<dbReference type="EC" id="2.7.7.65" evidence="1"/>
<dbReference type="InterPro" id="IPR029787">
    <property type="entry name" value="Nucleotide_cyclase"/>
</dbReference>
<feature type="transmembrane region" description="Helical" evidence="3">
    <location>
        <begin position="12"/>
        <end position="29"/>
    </location>
</feature>
<organism evidence="5 6">
    <name type="scientific">Aidingimonas halophila</name>
    <dbReference type="NCBI Taxonomy" id="574349"/>
    <lineage>
        <taxon>Bacteria</taxon>
        <taxon>Pseudomonadati</taxon>
        <taxon>Pseudomonadota</taxon>
        <taxon>Gammaproteobacteria</taxon>
        <taxon>Oceanospirillales</taxon>
        <taxon>Halomonadaceae</taxon>
        <taxon>Aidingimonas</taxon>
    </lineage>
</organism>
<dbReference type="PANTHER" id="PTHR45138:SF9">
    <property type="entry name" value="DIGUANYLATE CYCLASE DGCM-RELATED"/>
    <property type="match status" value="1"/>
</dbReference>
<accession>A0A1H3CN94</accession>
<sequence length="369" mass="41658">MNLSRWKGSVGWFWLSLMSFTLLVMLLIYETRWVSPEIDRYFSQSNNLTGQQLATRSREFLHEALAAFQEGASDEGTAAMNLEMAYSFMDIGVYRETYPCTDSSLNQLDRFMQRTAESPLPSSDDASRALLPILQCLTAIEMGQLSRRSQAASDFADDTRRHQFWVMVGSVLIYLLGLVFWLLHERQRRVAEQATRESLEWMKKALHDPLTGVGNRSALHERVETHQGDWLGMILVDIDYFKQYNDTLGHPEGDQLLRHLASLIDAALKGEAILYRMGGDEFAALFPCDSETELRSRCSELLARVHSQAIPHPGHLERDIVTLSIGGTYFRAAGDTFAAAYAAADQALYAVKARGRDGWQVQSCMEAVQ</sequence>
<dbReference type="EMBL" id="FNNI01000006">
    <property type="protein sequence ID" value="SDX55054.1"/>
    <property type="molecule type" value="Genomic_DNA"/>
</dbReference>
<reference evidence="5 6" key="1">
    <citation type="submission" date="2016-10" db="EMBL/GenBank/DDBJ databases">
        <authorList>
            <person name="de Groot N.N."/>
        </authorList>
    </citation>
    <scope>NUCLEOTIDE SEQUENCE [LARGE SCALE GENOMIC DNA]</scope>
    <source>
        <strain evidence="5 6">DSM 19219</strain>
    </source>
</reference>
<dbReference type="CDD" id="cd01949">
    <property type="entry name" value="GGDEF"/>
    <property type="match status" value="1"/>
</dbReference>
<gene>
    <name evidence="5" type="ORF">SAMN05443545_10648</name>
</gene>
<evidence type="ECO:0000256" key="1">
    <source>
        <dbReference type="ARBA" id="ARBA00012528"/>
    </source>
</evidence>
<proteinExistence type="predicted"/>
<dbReference type="GO" id="GO:0052621">
    <property type="term" value="F:diguanylate cyclase activity"/>
    <property type="evidence" value="ECO:0007669"/>
    <property type="project" value="UniProtKB-EC"/>
</dbReference>
<dbReference type="Pfam" id="PF00990">
    <property type="entry name" value="GGDEF"/>
    <property type="match status" value="1"/>
</dbReference>
<dbReference type="PROSITE" id="PS50887">
    <property type="entry name" value="GGDEF"/>
    <property type="match status" value="1"/>
</dbReference>
<dbReference type="SUPFAM" id="SSF55073">
    <property type="entry name" value="Nucleotide cyclase"/>
    <property type="match status" value="1"/>
</dbReference>
<evidence type="ECO:0000256" key="2">
    <source>
        <dbReference type="ARBA" id="ARBA00034247"/>
    </source>
</evidence>
<keyword evidence="3" id="KW-1133">Transmembrane helix</keyword>
<keyword evidence="3" id="KW-0472">Membrane</keyword>
<evidence type="ECO:0000313" key="5">
    <source>
        <dbReference type="EMBL" id="SDX55054.1"/>
    </source>
</evidence>